<accession>A0A8J7TV14</accession>
<gene>
    <name evidence="11" type="ORF">J0H12_01195</name>
</gene>
<reference evidence="11" key="1">
    <citation type="submission" date="2021-02" db="EMBL/GenBank/DDBJ databases">
        <title>Thiocyanate and organic carbon inputs drive convergent selection for specific autotrophic Afipia and Thiobacillus strains within complex microbiomes.</title>
        <authorList>
            <person name="Huddy R.J."/>
            <person name="Sachdeva R."/>
            <person name="Kadzinga F."/>
            <person name="Kantor R.S."/>
            <person name="Harrison S.T.L."/>
            <person name="Banfield J.F."/>
        </authorList>
    </citation>
    <scope>NUCLEOTIDE SEQUENCE</scope>
    <source>
        <strain evidence="11">SCN18_10_11_15_R4_P_38_20</strain>
    </source>
</reference>
<evidence type="ECO:0000256" key="8">
    <source>
        <dbReference type="SAM" id="Phobius"/>
    </source>
</evidence>
<feature type="transmembrane region" description="Helical" evidence="8">
    <location>
        <begin position="29"/>
        <end position="49"/>
    </location>
</feature>
<dbReference type="InterPro" id="IPR003439">
    <property type="entry name" value="ABC_transporter-like_ATP-bd"/>
</dbReference>
<feature type="transmembrane region" description="Helical" evidence="8">
    <location>
        <begin position="69"/>
        <end position="86"/>
    </location>
</feature>
<dbReference type="Pfam" id="PF00005">
    <property type="entry name" value="ABC_tran"/>
    <property type="match status" value="1"/>
</dbReference>
<name>A0A8J7TV14_9PROT</name>
<keyword evidence="6 8" id="KW-0472">Membrane</keyword>
<dbReference type="PANTHER" id="PTHR43394:SF1">
    <property type="entry name" value="ATP-BINDING CASSETTE SUB-FAMILY B MEMBER 10, MITOCHONDRIAL"/>
    <property type="match status" value="1"/>
</dbReference>
<dbReference type="InterPro" id="IPR011527">
    <property type="entry name" value="ABC1_TM_dom"/>
</dbReference>
<dbReference type="GO" id="GO:0005886">
    <property type="term" value="C:plasma membrane"/>
    <property type="evidence" value="ECO:0007669"/>
    <property type="project" value="UniProtKB-SubCell"/>
</dbReference>
<comment type="function">
    <text evidence="7">Part of an ABC transporter complex. Transmembrane domains (TMD) form a pore in the inner membrane and the ATP-binding domain (NBD) is responsible for energy generation.</text>
</comment>
<feature type="domain" description="ABC transmembrane type-1" evidence="10">
    <location>
        <begin position="35"/>
        <end position="316"/>
    </location>
</feature>
<evidence type="ECO:0000259" key="10">
    <source>
        <dbReference type="PROSITE" id="PS50929"/>
    </source>
</evidence>
<dbReference type="InterPro" id="IPR017871">
    <property type="entry name" value="ABC_transporter-like_CS"/>
</dbReference>
<keyword evidence="4 11" id="KW-0067">ATP-binding</keyword>
<dbReference type="InterPro" id="IPR039421">
    <property type="entry name" value="Type_1_exporter"/>
</dbReference>
<dbReference type="SMART" id="SM00382">
    <property type="entry name" value="AAA"/>
    <property type="match status" value="1"/>
</dbReference>
<dbReference type="GO" id="GO:0015421">
    <property type="term" value="F:ABC-type oligopeptide transporter activity"/>
    <property type="evidence" value="ECO:0007669"/>
    <property type="project" value="TreeGrafter"/>
</dbReference>
<evidence type="ECO:0000256" key="6">
    <source>
        <dbReference type="ARBA" id="ARBA00023136"/>
    </source>
</evidence>
<protein>
    <submittedName>
        <fullName evidence="11">ABC transporter ATP-binding protein</fullName>
    </submittedName>
</protein>
<dbReference type="EMBL" id="JAFKGL010000011">
    <property type="protein sequence ID" value="MBN9412529.1"/>
    <property type="molecule type" value="Genomic_DNA"/>
</dbReference>
<evidence type="ECO:0000256" key="4">
    <source>
        <dbReference type="ARBA" id="ARBA00022840"/>
    </source>
</evidence>
<evidence type="ECO:0000256" key="5">
    <source>
        <dbReference type="ARBA" id="ARBA00022989"/>
    </source>
</evidence>
<dbReference type="Pfam" id="PF00664">
    <property type="entry name" value="ABC_membrane"/>
    <property type="match status" value="1"/>
</dbReference>
<organism evidence="11 12">
    <name type="scientific">Candidatus Paracaedimonas acanthamoebae</name>
    <dbReference type="NCBI Taxonomy" id="244581"/>
    <lineage>
        <taxon>Bacteria</taxon>
        <taxon>Pseudomonadati</taxon>
        <taxon>Pseudomonadota</taxon>
        <taxon>Alphaproteobacteria</taxon>
        <taxon>Holosporales</taxon>
        <taxon>Caedimonadaceae</taxon>
        <taxon>Candidatus Paracaedimonas</taxon>
    </lineage>
</organism>
<sequence length="594" mass="65899">MTKKKQVSFRDPTTRFLVKRLLTDYTRPYIGRICLGLISMIIVAATSVSSAKLIEPIINDIFVAKDATMIWPLTVGICVVFLLKGLSTYAESVTMAYVGQRIIADLQADLFNHLLEGDLAFYHATPSGEIVSRFMNDVTKLHTAVTGTLTNIGKDGLMLIGFIGFMFYQDWFMASISFFVVPVAILPVVKIGKKMRKASANIQKETATLTILLTQAFQGIRLIKSYCMEKYERHKIHETIEEICRKNLKAVRVRAASHPIMEFLGGLAIALVIIYGGHAVVRGQQNPGTFFSFITALLMMYEPLKRLANLNANLQDQLASASRVFEFLDLKAQVVDLPQAKMAKITKGEIRFDNVNFSYNKESQILNLLTFEIPAGKTVALVGTSGAGKSTIMNLIPRFYDVTEGEITIDGVDVRHLNLTSLRQNIALVSQDVILFDDTIRRNIEFGYPGASENAIIEAAKAAAAHEFIIELPQGYDTPVGEHGVRLSGGQRQRLSIARAILKNAPILLLDEPTSALDAESERKVKLALKTLMTKRTTLIIAHRLATIVSADIIYVIENGQVIASGKHHELITNNSRYAQLCKAQFAEPHIREK</sequence>
<evidence type="ECO:0000313" key="11">
    <source>
        <dbReference type="EMBL" id="MBN9412529.1"/>
    </source>
</evidence>
<comment type="subcellular location">
    <subcellularLocation>
        <location evidence="1">Cell membrane</location>
        <topology evidence="1">Multi-pass membrane protein</topology>
    </subcellularLocation>
</comment>
<dbReference type="AlphaFoldDB" id="A0A8J7TV14"/>
<dbReference type="GO" id="GO:0005524">
    <property type="term" value="F:ATP binding"/>
    <property type="evidence" value="ECO:0007669"/>
    <property type="project" value="UniProtKB-KW"/>
</dbReference>
<keyword evidence="5 8" id="KW-1133">Transmembrane helix</keyword>
<comment type="caution">
    <text evidence="11">The sequence shown here is derived from an EMBL/GenBank/DDBJ whole genome shotgun (WGS) entry which is preliminary data.</text>
</comment>
<dbReference type="CDD" id="cd18552">
    <property type="entry name" value="ABC_6TM_MsbA_like"/>
    <property type="match status" value="1"/>
</dbReference>
<evidence type="ECO:0000256" key="7">
    <source>
        <dbReference type="ARBA" id="ARBA00024725"/>
    </source>
</evidence>
<feature type="transmembrane region" description="Helical" evidence="8">
    <location>
        <begin position="143"/>
        <end position="165"/>
    </location>
</feature>
<dbReference type="Gene3D" id="1.20.1560.10">
    <property type="entry name" value="ABC transporter type 1, transmembrane domain"/>
    <property type="match status" value="1"/>
</dbReference>
<keyword evidence="3" id="KW-0547">Nucleotide-binding</keyword>
<proteinExistence type="predicted"/>
<evidence type="ECO:0000256" key="2">
    <source>
        <dbReference type="ARBA" id="ARBA00022692"/>
    </source>
</evidence>
<dbReference type="SUPFAM" id="SSF90123">
    <property type="entry name" value="ABC transporter transmembrane region"/>
    <property type="match status" value="1"/>
</dbReference>
<dbReference type="PANTHER" id="PTHR43394">
    <property type="entry name" value="ATP-DEPENDENT PERMEASE MDL1, MITOCHONDRIAL"/>
    <property type="match status" value="1"/>
</dbReference>
<feature type="domain" description="ABC transporter" evidence="9">
    <location>
        <begin position="350"/>
        <end position="584"/>
    </location>
</feature>
<evidence type="ECO:0000313" key="12">
    <source>
        <dbReference type="Proteomes" id="UP000664414"/>
    </source>
</evidence>
<dbReference type="FunFam" id="3.40.50.300:FF:000218">
    <property type="entry name" value="Multidrug ABC transporter ATP-binding protein"/>
    <property type="match status" value="1"/>
</dbReference>
<evidence type="ECO:0000256" key="3">
    <source>
        <dbReference type="ARBA" id="ARBA00022741"/>
    </source>
</evidence>
<feature type="transmembrane region" description="Helical" evidence="8">
    <location>
        <begin position="260"/>
        <end position="281"/>
    </location>
</feature>
<dbReference type="SUPFAM" id="SSF52540">
    <property type="entry name" value="P-loop containing nucleoside triphosphate hydrolases"/>
    <property type="match status" value="1"/>
</dbReference>
<dbReference type="InterPro" id="IPR003593">
    <property type="entry name" value="AAA+_ATPase"/>
</dbReference>
<dbReference type="InterPro" id="IPR036640">
    <property type="entry name" value="ABC1_TM_sf"/>
</dbReference>
<keyword evidence="2 8" id="KW-0812">Transmembrane</keyword>
<dbReference type="Proteomes" id="UP000664414">
    <property type="component" value="Unassembled WGS sequence"/>
</dbReference>
<evidence type="ECO:0000256" key="1">
    <source>
        <dbReference type="ARBA" id="ARBA00004651"/>
    </source>
</evidence>
<feature type="transmembrane region" description="Helical" evidence="8">
    <location>
        <begin position="171"/>
        <end position="189"/>
    </location>
</feature>
<dbReference type="Gene3D" id="3.40.50.300">
    <property type="entry name" value="P-loop containing nucleotide triphosphate hydrolases"/>
    <property type="match status" value="1"/>
</dbReference>
<dbReference type="PROSITE" id="PS00211">
    <property type="entry name" value="ABC_TRANSPORTER_1"/>
    <property type="match status" value="1"/>
</dbReference>
<dbReference type="GO" id="GO:0016887">
    <property type="term" value="F:ATP hydrolysis activity"/>
    <property type="evidence" value="ECO:0007669"/>
    <property type="project" value="InterPro"/>
</dbReference>
<evidence type="ECO:0000259" key="9">
    <source>
        <dbReference type="PROSITE" id="PS50893"/>
    </source>
</evidence>
<dbReference type="InterPro" id="IPR027417">
    <property type="entry name" value="P-loop_NTPase"/>
</dbReference>
<dbReference type="PROSITE" id="PS50929">
    <property type="entry name" value="ABC_TM1F"/>
    <property type="match status" value="1"/>
</dbReference>
<dbReference type="PROSITE" id="PS50893">
    <property type="entry name" value="ABC_TRANSPORTER_2"/>
    <property type="match status" value="1"/>
</dbReference>